<reference evidence="1 2" key="1">
    <citation type="submission" date="2019-07" db="EMBL/GenBank/DDBJ databases">
        <title>Whole genome shotgun sequence of Pseudonocardia asaccharolytica NBRC 16224.</title>
        <authorList>
            <person name="Hosoyama A."/>
            <person name="Uohara A."/>
            <person name="Ohji S."/>
            <person name="Ichikawa N."/>
        </authorList>
    </citation>
    <scope>NUCLEOTIDE SEQUENCE [LARGE SCALE GENOMIC DNA]</scope>
    <source>
        <strain evidence="1 2">NBRC 16224</strain>
    </source>
</reference>
<dbReference type="EMBL" id="BJVI01000016">
    <property type="protein sequence ID" value="GEL18123.1"/>
    <property type="molecule type" value="Genomic_DNA"/>
</dbReference>
<organism evidence="1 2">
    <name type="scientific">Pseudonocardia asaccharolytica DSM 44247 = NBRC 16224</name>
    <dbReference type="NCBI Taxonomy" id="1123024"/>
    <lineage>
        <taxon>Bacteria</taxon>
        <taxon>Bacillati</taxon>
        <taxon>Actinomycetota</taxon>
        <taxon>Actinomycetes</taxon>
        <taxon>Pseudonocardiales</taxon>
        <taxon>Pseudonocardiaceae</taxon>
        <taxon>Pseudonocardia</taxon>
    </lineage>
</organism>
<dbReference type="InterPro" id="IPR010430">
    <property type="entry name" value="DUF1028"/>
</dbReference>
<dbReference type="RefSeq" id="WP_051233275.1">
    <property type="nucleotide sequence ID" value="NZ_AUII01000021.1"/>
</dbReference>
<evidence type="ECO:0000313" key="2">
    <source>
        <dbReference type="Proteomes" id="UP000321328"/>
    </source>
</evidence>
<dbReference type="Proteomes" id="UP000321328">
    <property type="component" value="Unassembled WGS sequence"/>
</dbReference>
<keyword evidence="2" id="KW-1185">Reference proteome</keyword>
<dbReference type="SUPFAM" id="SSF56235">
    <property type="entry name" value="N-terminal nucleophile aminohydrolases (Ntn hydrolases)"/>
    <property type="match status" value="1"/>
</dbReference>
<gene>
    <name evidence="1" type="ORF">PA7_19600</name>
</gene>
<dbReference type="PANTHER" id="PTHR39328">
    <property type="entry name" value="BLL2871 PROTEIN"/>
    <property type="match status" value="1"/>
</dbReference>
<dbReference type="OrthoDB" id="9790012at2"/>
<protein>
    <submittedName>
        <fullName evidence="1">Uncharacterized protein</fullName>
    </submittedName>
</protein>
<dbReference type="STRING" id="1123024.GCA_000423625_03747"/>
<name>A0A511D0R9_9PSEU</name>
<evidence type="ECO:0000313" key="1">
    <source>
        <dbReference type="EMBL" id="GEL18123.1"/>
    </source>
</evidence>
<comment type="caution">
    <text evidence="1">The sequence shown here is derived from an EMBL/GenBank/DDBJ whole genome shotgun (WGS) entry which is preliminary data.</text>
</comment>
<dbReference type="InterPro" id="IPR029055">
    <property type="entry name" value="Ntn_hydrolases_N"/>
</dbReference>
<dbReference type="AlphaFoldDB" id="A0A511D0R9"/>
<proteinExistence type="predicted"/>
<dbReference type="Gene3D" id="3.60.20.10">
    <property type="entry name" value="Glutamine Phosphoribosylpyrophosphate, subunit 1, domain 1"/>
    <property type="match status" value="1"/>
</dbReference>
<dbReference type="Pfam" id="PF06267">
    <property type="entry name" value="DUF1028"/>
    <property type="match status" value="1"/>
</dbReference>
<dbReference type="PANTHER" id="PTHR39328:SF1">
    <property type="entry name" value="BLL2871 PROTEIN"/>
    <property type="match status" value="1"/>
</dbReference>
<sequence length="303" mass="30773">MTYSIVARDPDSGALGVAVQSHYLACGSVVAWAQAGVGAVATQSVVEVGYGPDGLRLMDGGAPAPEALARLLAGDAQAAVRQVAMVDADGRAAVHTGPGCVGAAGHRIADGVSAQANMVADPAVWEAMIAAYGASAEPDLAGRLLAALDAAETAGGDLRGRQSAAILAVGGERGARPWDGRLVDLRVDEDLAPLSALRRLLDVQRATARMTGVLFSGVLFASSPSHGEVDAALTSLTAAQDGLDGNREPTFWAAVLLARAGRAEEARRRLAQATAEHPGWAPFVHRVAAAGLLTPDQAAALRG</sequence>
<accession>A0A511D0R9</accession>